<evidence type="ECO:0000313" key="1">
    <source>
        <dbReference type="EMBL" id="ATN92838.1"/>
    </source>
</evidence>
<dbReference type="Proteomes" id="UP000244827">
    <property type="component" value="Segment"/>
</dbReference>
<gene>
    <name evidence="1" type="ORF">PPSC2_75</name>
</gene>
<organism evidence="1 2">
    <name type="scientific">Pseudomonas phage PPSC2</name>
    <dbReference type="NCBI Taxonomy" id="2041350"/>
    <lineage>
        <taxon>Viruses</taxon>
        <taxon>Duplodnaviria</taxon>
        <taxon>Heunggongvirae</taxon>
        <taxon>Uroviricota</taxon>
        <taxon>Caudoviricetes</taxon>
        <taxon>Vandenendeviridae</taxon>
        <taxon>Gorskivirinae</taxon>
        <taxon>Shenlongvirus</taxon>
        <taxon>Shenlongvirus PPSC2</taxon>
    </lineage>
</organism>
<sequence>MTAYEATQYIASLLEAIQVLHEKARAVAVEHDLTFDIELEGGANYNTTAEFSPGSSWQASSYGC</sequence>
<evidence type="ECO:0000313" key="2">
    <source>
        <dbReference type="Proteomes" id="UP000244827"/>
    </source>
</evidence>
<dbReference type="EMBL" id="MF893340">
    <property type="protein sequence ID" value="ATN92838.1"/>
    <property type="molecule type" value="Genomic_DNA"/>
</dbReference>
<name>A0A2R2YAP1_9CAUD</name>
<protein>
    <submittedName>
        <fullName evidence="1">Uncharacterized protein</fullName>
    </submittedName>
</protein>
<accession>A0A2R2YAP1</accession>
<proteinExistence type="predicted"/>
<keyword evidence="2" id="KW-1185">Reference proteome</keyword>
<reference evidence="1 2" key="1">
    <citation type="journal article" date="2018" name="Arch. Virol.">
        <title>Genomic characterization and phylogenetic analysis of the novel Pseudomonas phage PPSC2.</title>
        <authorList>
            <person name="Wu X."/>
            <person name="Wu Y."/>
            <person name="Tang Y."/>
            <person name="Gan B."/>
        </authorList>
    </citation>
    <scope>NUCLEOTIDE SEQUENCE [LARGE SCALE GENOMIC DNA]</scope>
</reference>